<feature type="domain" description="YdhG-like" evidence="1">
    <location>
        <begin position="26"/>
        <end position="129"/>
    </location>
</feature>
<evidence type="ECO:0000313" key="2">
    <source>
        <dbReference type="EMBL" id="SHM10401.1"/>
    </source>
</evidence>
<dbReference type="EMBL" id="FRBY01000003">
    <property type="protein sequence ID" value="SHM10401.1"/>
    <property type="molecule type" value="Genomic_DNA"/>
</dbReference>
<evidence type="ECO:0000313" key="3">
    <source>
        <dbReference type="Proteomes" id="UP000184121"/>
    </source>
</evidence>
<protein>
    <recommendedName>
        <fullName evidence="1">YdhG-like domain-containing protein</fullName>
    </recommendedName>
</protein>
<dbReference type="Pfam" id="PF08818">
    <property type="entry name" value="DUF1801"/>
    <property type="match status" value="1"/>
</dbReference>
<dbReference type="RefSeq" id="WP_072972608.1">
    <property type="nucleotide sequence ID" value="NZ_FRBY01000003.1"/>
</dbReference>
<dbReference type="STRING" id="29534.SAMN05444366_2360"/>
<dbReference type="AlphaFoldDB" id="A0A1M7G295"/>
<evidence type="ECO:0000259" key="1">
    <source>
        <dbReference type="Pfam" id="PF08818"/>
    </source>
</evidence>
<dbReference type="Proteomes" id="UP000184121">
    <property type="component" value="Unassembled WGS sequence"/>
</dbReference>
<keyword evidence="3" id="KW-1185">Reference proteome</keyword>
<organism evidence="2 3">
    <name type="scientific">Flavobacterium saccharophilum</name>
    <dbReference type="NCBI Taxonomy" id="29534"/>
    <lineage>
        <taxon>Bacteria</taxon>
        <taxon>Pseudomonadati</taxon>
        <taxon>Bacteroidota</taxon>
        <taxon>Flavobacteriia</taxon>
        <taxon>Flavobacteriales</taxon>
        <taxon>Flavobacteriaceae</taxon>
        <taxon>Flavobacterium</taxon>
    </lineage>
</organism>
<sequence>MAKNKTEETAVSVIDFINTFVEDEAKRKDAFELVKIMQDVTGFEPKMWGPSIIGFGSYHYKYASGHEGDAPLAGFSPRKAAISLYVYLSEENREDLLSKLGKHRAAKGCIYIKKLSDINVEILKEMTSASVEYLQKLYPSK</sequence>
<reference evidence="3" key="1">
    <citation type="submission" date="2016-11" db="EMBL/GenBank/DDBJ databases">
        <authorList>
            <person name="Varghese N."/>
            <person name="Submissions S."/>
        </authorList>
    </citation>
    <scope>NUCLEOTIDE SEQUENCE [LARGE SCALE GENOMIC DNA]</scope>
    <source>
        <strain evidence="3">DSM 1811</strain>
    </source>
</reference>
<name>A0A1M7G295_9FLAO</name>
<proteinExistence type="predicted"/>
<gene>
    <name evidence="2" type="ORF">SAMN05444366_2360</name>
</gene>
<accession>A0A1M7G295</accession>
<dbReference type="InterPro" id="IPR014922">
    <property type="entry name" value="YdhG-like"/>
</dbReference>
<dbReference type="OrthoDB" id="5951444at2"/>